<reference evidence="6 7" key="1">
    <citation type="journal article" date="2018" name="Evol. Lett.">
        <title>Horizontal gene cluster transfer increased hallucinogenic mushroom diversity.</title>
        <authorList>
            <person name="Reynolds H.T."/>
            <person name="Vijayakumar V."/>
            <person name="Gluck-Thaler E."/>
            <person name="Korotkin H.B."/>
            <person name="Matheny P.B."/>
            <person name="Slot J.C."/>
        </authorList>
    </citation>
    <scope>NUCLEOTIDE SEQUENCE [LARGE SCALE GENOMIC DNA]</scope>
    <source>
        <strain evidence="6 7">2629</strain>
    </source>
</reference>
<evidence type="ECO:0000313" key="7">
    <source>
        <dbReference type="Proteomes" id="UP000284842"/>
    </source>
</evidence>
<evidence type="ECO:0000256" key="2">
    <source>
        <dbReference type="SAM" id="MobiDB-lite"/>
    </source>
</evidence>
<dbReference type="Pfam" id="PF20209">
    <property type="entry name" value="DUF6570"/>
    <property type="match status" value="1"/>
</dbReference>
<keyword evidence="1" id="KW-0067">ATP-binding</keyword>
<dbReference type="PANTHER" id="PTHR47642:SF5">
    <property type="entry name" value="ATP-DEPENDENT DNA HELICASE"/>
    <property type="match status" value="1"/>
</dbReference>
<name>A0A409YY96_9AGAR</name>
<comment type="caution">
    <text evidence="6">The sequence shown here is derived from an EMBL/GenBank/DDBJ whole genome shotgun (WGS) entry which is preliminary data.</text>
</comment>
<keyword evidence="1" id="KW-0234">DNA repair</keyword>
<keyword evidence="1" id="KW-0233">DNA recombination</keyword>
<dbReference type="Pfam" id="PF05970">
    <property type="entry name" value="PIF1"/>
    <property type="match status" value="1"/>
</dbReference>
<dbReference type="SUPFAM" id="SSF52540">
    <property type="entry name" value="P-loop containing nucleoside triphosphate hydrolases"/>
    <property type="match status" value="2"/>
</dbReference>
<keyword evidence="7" id="KW-1185">Reference proteome</keyword>
<feature type="region of interest" description="Disordered" evidence="2">
    <location>
        <begin position="2103"/>
        <end position="2125"/>
    </location>
</feature>
<feature type="region of interest" description="Disordered" evidence="2">
    <location>
        <begin position="961"/>
        <end position="983"/>
    </location>
</feature>
<evidence type="ECO:0000313" key="6">
    <source>
        <dbReference type="EMBL" id="PPR07987.1"/>
    </source>
</evidence>
<dbReference type="Pfam" id="PF14214">
    <property type="entry name" value="Helitron_like_N"/>
    <property type="match status" value="1"/>
</dbReference>
<dbReference type="OrthoDB" id="3259294at2759"/>
<keyword evidence="1" id="KW-0547">Nucleotide-binding</keyword>
<dbReference type="GO" id="GO:0005524">
    <property type="term" value="F:ATP binding"/>
    <property type="evidence" value="ECO:0007669"/>
    <property type="project" value="UniProtKB-KW"/>
</dbReference>
<feature type="domain" description="Helitron helicase-like" evidence="4">
    <location>
        <begin position="605"/>
        <end position="824"/>
    </location>
</feature>
<protein>
    <recommendedName>
        <fullName evidence="1">ATP-dependent DNA helicase</fullName>
        <ecNumber evidence="1">5.6.2.3</ecNumber>
    </recommendedName>
</protein>
<dbReference type="GO" id="GO:0006310">
    <property type="term" value="P:DNA recombination"/>
    <property type="evidence" value="ECO:0007669"/>
    <property type="project" value="UniProtKB-KW"/>
</dbReference>
<dbReference type="Gene3D" id="3.40.50.300">
    <property type="entry name" value="P-loop containing nucleotide triphosphate hydrolases"/>
    <property type="match status" value="1"/>
</dbReference>
<dbReference type="InterPro" id="IPR046700">
    <property type="entry name" value="DUF6570"/>
</dbReference>
<dbReference type="GO" id="GO:0006281">
    <property type="term" value="P:DNA repair"/>
    <property type="evidence" value="ECO:0007669"/>
    <property type="project" value="UniProtKB-KW"/>
</dbReference>
<dbReference type="GO" id="GO:0043139">
    <property type="term" value="F:5'-3' DNA helicase activity"/>
    <property type="evidence" value="ECO:0007669"/>
    <property type="project" value="UniProtKB-EC"/>
</dbReference>
<dbReference type="EC" id="5.6.2.3" evidence="1"/>
<dbReference type="InterPro" id="IPR051055">
    <property type="entry name" value="PIF1_helicase"/>
</dbReference>
<accession>A0A409YY96</accession>
<dbReference type="Proteomes" id="UP000284842">
    <property type="component" value="Unassembled WGS sequence"/>
</dbReference>
<evidence type="ECO:0000259" key="3">
    <source>
        <dbReference type="Pfam" id="PF05970"/>
    </source>
</evidence>
<evidence type="ECO:0000256" key="1">
    <source>
        <dbReference type="RuleBase" id="RU363044"/>
    </source>
</evidence>
<comment type="catalytic activity">
    <reaction evidence="1">
        <text>ATP + H2O = ADP + phosphate + H(+)</text>
        <dbReference type="Rhea" id="RHEA:13065"/>
        <dbReference type="ChEBI" id="CHEBI:15377"/>
        <dbReference type="ChEBI" id="CHEBI:15378"/>
        <dbReference type="ChEBI" id="CHEBI:30616"/>
        <dbReference type="ChEBI" id="CHEBI:43474"/>
        <dbReference type="ChEBI" id="CHEBI:456216"/>
        <dbReference type="EC" id="5.6.2.3"/>
    </reaction>
</comment>
<feature type="domain" description="DUF6570" evidence="5">
    <location>
        <begin position="347"/>
        <end position="478"/>
    </location>
</feature>
<dbReference type="GO" id="GO:0016887">
    <property type="term" value="F:ATP hydrolysis activity"/>
    <property type="evidence" value="ECO:0007669"/>
    <property type="project" value="RHEA"/>
</dbReference>
<evidence type="ECO:0000259" key="5">
    <source>
        <dbReference type="Pfam" id="PF20209"/>
    </source>
</evidence>
<dbReference type="InterPro" id="IPR027417">
    <property type="entry name" value="P-loop_NTPase"/>
</dbReference>
<feature type="domain" description="DNA helicase Pif1-like DEAD-box helicase" evidence="3">
    <location>
        <begin position="1528"/>
        <end position="1737"/>
    </location>
</feature>
<keyword evidence="1" id="KW-0378">Hydrolase</keyword>
<proteinExistence type="inferred from homology"/>
<evidence type="ECO:0000259" key="4">
    <source>
        <dbReference type="Pfam" id="PF14214"/>
    </source>
</evidence>
<organism evidence="6 7">
    <name type="scientific">Panaeolus cyanescens</name>
    <dbReference type="NCBI Taxonomy" id="181874"/>
    <lineage>
        <taxon>Eukaryota</taxon>
        <taxon>Fungi</taxon>
        <taxon>Dikarya</taxon>
        <taxon>Basidiomycota</taxon>
        <taxon>Agaricomycotina</taxon>
        <taxon>Agaricomycetes</taxon>
        <taxon>Agaricomycetidae</taxon>
        <taxon>Agaricales</taxon>
        <taxon>Agaricineae</taxon>
        <taxon>Galeropsidaceae</taxon>
        <taxon>Panaeolus</taxon>
    </lineage>
</organism>
<dbReference type="EMBL" id="NHTK01000202">
    <property type="protein sequence ID" value="PPR07987.1"/>
    <property type="molecule type" value="Genomic_DNA"/>
</dbReference>
<dbReference type="PANTHER" id="PTHR47642">
    <property type="entry name" value="ATP-DEPENDENT DNA HELICASE"/>
    <property type="match status" value="1"/>
</dbReference>
<dbReference type="InterPro" id="IPR025476">
    <property type="entry name" value="Helitron_helicase-like"/>
</dbReference>
<keyword evidence="1" id="KW-0227">DNA damage</keyword>
<keyword evidence="1" id="KW-0347">Helicase</keyword>
<dbReference type="STRING" id="181874.A0A409YY96"/>
<comment type="cofactor">
    <cofactor evidence="1">
        <name>Mg(2+)</name>
        <dbReference type="ChEBI" id="CHEBI:18420"/>
    </cofactor>
</comment>
<comment type="similarity">
    <text evidence="1">Belongs to the helicase family.</text>
</comment>
<dbReference type="GO" id="GO:0000723">
    <property type="term" value="P:telomere maintenance"/>
    <property type="evidence" value="ECO:0007669"/>
    <property type="project" value="InterPro"/>
</dbReference>
<dbReference type="InParanoid" id="A0A409YY96"/>
<dbReference type="InterPro" id="IPR010285">
    <property type="entry name" value="DNA_helicase_pif1-like_DEAD"/>
</dbReference>
<gene>
    <name evidence="6" type="ORF">CVT24_002699</name>
</gene>
<sequence length="2327" mass="261700">MRLTDSHYDIFKVGSPDIVDSVLKHHPTVIPCTVPLKTLAYRLDVEDLRSLWMLHGLADAKHQLKPSLQNVLAHHVCSEDCPTTVVFLRSFRPDGVLDVEHEDISSQCKAIIASQLPESCNLPFSGRQKLQLVRITRGLEAAQAIATSVDVVIADLALEHIVPFFTTIGLRSLALSHGLSTNRRHTKTQMIQLLLEHSCHEHCPRLVYVMRKHGASPEGITEPHVLASDVSNTTFRWEPFVSPAATEFPPRPLDMIDVAEIMRNYCNDMSPQTIEEDGCAVCGQLCKRVDLRPLTEVKSLLHFLEDVSSTRIDRSSTSSPITSIAGPVLAQGLDKVCGPCKQSLENGNRPRMALANGLWLGDIPDVLKGLTVAEQALITRVRHSRCMVRVSNGHAKMIANVIAFEQPTLKIYQKLPISRKELDEVLAVLFTGPQPPSEEDLSRTPVLVRRERVLAALEWLKLNNIHYADLEIDYAELNTYPLNGVPVEVVFRSTGSKEGNILPSMKSQFDDDNERGTESGQCPFTVHGLTADNHSQMSAMQRKTAGLQHLKRGGSMLAVGHAEQPESIFGDVDLLYPKMFPWVFPYGFGGQGQARHKGLISKENHVRWWLNYYDKRFQQDSNLLLVLLNHHLVRQSSAKSFIMVKRRNFPQIAKTIQDINPDDLNRIAERLKAGGRSTPLTPSEQKCYRLLDQIEYVGSNVGGSMTKKKYMRNEAWSLVHFKGSPTWFITLTPSDNKHPLCLYWASNDVEFRPEIRGYAEREHMVTRNPVACAKFFDYLVKLFIKHICGWSDSGPTRGAFGVPSAYYGTVEQQGRMTLHLHFLLWIDGSLPLQTVRDRLMSEDSDFTKALLSYLESCQVGQFQTGSMEDIQSRIVKAETRSDPGLNDQPMELSDDAVIANKPYVDPTLTLPDPPPTHVCQDEIVCGNCEACKEFQAWCSAFWLTTDDIMYRSNTHRCYAKRDNSTRKTQKNLPRQHPTGKGCVNEKGECTARFPRTIYETSHVDLETGHINVKKLEEWINSITPLLTASNRCNTDTTSLLSGTAVKATLGYVTDYITKSTLKTHQLFSLLYDTHTKHSDILNCEGDPSNSARKMVVKMVNALSAKSEIGAPYAALILLGNPDHYSSHEFVCFYWKGYVNFVQQQWKHLLDNAEHGGTEPLQTSDNISTYIDPHAMDSDDIDYTNVEENENVTLNSTQGKFLAKSSTDDYRFRPEQLSNVCLYEWIQCAVRRRKGASRSSNSHLHYFSYLPEHPMVGEQLVACDPSKRRTMVPNFIGPALPRRDTGDVEEYCCTMLTFFAPWRTGLDLKSASLSWKDAFDAYPFTERQRELMDNFNLKYECYDARDDFSLSRSKTSINDDDDNKEDDRMELDEHGNWVAVPHLQGSDDDDEEQVDREINKSGPINEMLKNDNKTTMEALKNAGWAITDFNGDANTQLPKLPSQHRDSLAWDAYIKKESARIWRAKFATLDVLPNAGSSCDVRGIVKSMFQQPVRNDAWIVPSSFLSKSYKAAEGDPSLIIDEVVLKFTLNEEQNRAFRIIANHAATPHSEQLLMHLGGMGGTGKSCVIHALVNFFNRREEPYRFVLLGPTGTSAALIGGSTYHSFLGLGRNRKNRGGRDQSLEDLRERLRGVDYILLDEMSMVSCDHLAQISARLSAATQRPEAFGGLNVILAGDFAQLPPVGGKPLYSRKVSTLRTARAGLPQESDALGKHLWLQFTCVVILKKNMRQLGDSLEERAFQTALQNLRFKACTEKDYNLLKSRVPKHNPSLSLNSEPWKNVSIITARNCDKDLFNSIHAERFANEIGQQLHTFYSEDRLITSTVKGNRVSYGSKSLSRGEQEALWRQPSNTSDQIPGCLKLCLGMPVMLRYNQATELCITRGQEGRVVGWTSRPIAGHVNRNRLEVLFVELLNPPKTVKVEKLPDNVVPVTFRKDTIDARLPSDRTLHISRNQVPVLPNFGMTDYASQGKGRKINVVDIARSLSFQGVYTALSRGLSLEGTLIVRDFEKHQISGVLDGALRQEFRDLNYLDLITKMWFEGELPSHIIGETRQDTINNYRLWRSLDEEKDWHPVLQGKDEHPMYEGVKRKSGNLDAFVVHVGTGLKQPSTQDGHRAQKNEHRKCKKARHTAINTPATTTTEVPMIEWNTMTGTPWIPMGPRWDSSNWSCAFDVWVFIIASMSREAGAMMQAARRYSSALMWLVDAVSGTVHHSELSITTLRNQWREYLSCPQPLQYPTGEVGTDIMYLTRQICGALGNVPESLVACSSCGFSQIMSLNIVPLRRFNGLLNGSGIADDVTRKLGSVGNCTCGGNAYLVHSSDELEKDQPTH</sequence>